<dbReference type="GO" id="GO:0000160">
    <property type="term" value="P:phosphorelay signal transduction system"/>
    <property type="evidence" value="ECO:0007669"/>
    <property type="project" value="UniProtKB-KW"/>
</dbReference>
<dbReference type="Gene3D" id="3.30.565.10">
    <property type="entry name" value="Histidine kinase-like ATPase, C-terminal domain"/>
    <property type="match status" value="2"/>
</dbReference>
<gene>
    <name evidence="8" type="ORF">H4Q31_00870</name>
</gene>
<evidence type="ECO:0000256" key="3">
    <source>
        <dbReference type="ARBA" id="ARBA00022777"/>
    </source>
</evidence>
<feature type="domain" description="Histidine kinase" evidence="7">
    <location>
        <begin position="489"/>
        <end position="713"/>
    </location>
</feature>
<sequence>MEQLKYIIEDSTIAELLGVQNFTNKESAILELVKNAFDAQATKLEIIFNNNQLVVKDNGIGMNSNDIRLYWMHIGKSPKDYEIIDKNRMKRVLAGSKGIGRFALSRLGSEINLYSQKADYDAVLWATNWNQSSLEVIAPLEACGTTIVINGLRDKWNESNIEKLSKYLSRTYNNNLMEIFITFEKNTTIVKKYFSEPKLGYNCTSIIQLRFDSEKFNLECNVISDEFQIEAKEFCSDTNLYNYKSNVNCLRELENLKELFLSNDELEKALCELGDFSADFYFSLNEPALKDVEKFLYKHSILAERYESGVILYRNSFSISSYDGIKDWLGLGKRSRLSPAAATHSTGSWRVRENQLAGKVEIDKKTNYMLKDLSNRQGLDENIHYQIFVMILNKGLAEFERYRQAIIRKINKKNNIVEEDKKIIDKVLKNPNIVKRLSRDEVHKFITEIKDYKKENSEFKKEIQNTEERYKYDIRILNVLATSGLKATAIAHEMHNDRNSIAQNCDNIIDAMKKYEIWDYVSDSERTKYAYSNIPELLYKNKQINSKLVSFMDTMLAEVEKSNFIPKNHVIFELLREIKKVWERDYAWIQIELDLSASIEYYLPEDSLKVIFDNLILNSIQNNEDKNHLAICIRVNLSNGVLEFQYLDDGKGLAQRYIDNPMKILEVHETSRQQGHGLGMWIVHNTVVMSGGEVKAINGIGGFSIDFTLGDKFDG</sequence>
<keyword evidence="3" id="KW-0418">Kinase</keyword>
<evidence type="ECO:0000313" key="9">
    <source>
        <dbReference type="Proteomes" id="UP000574133"/>
    </source>
</evidence>
<evidence type="ECO:0000256" key="4">
    <source>
        <dbReference type="ARBA" id="ARBA00022840"/>
    </source>
</evidence>
<keyword evidence="6" id="KW-0175">Coiled coil</keyword>
<proteinExistence type="predicted"/>
<evidence type="ECO:0000259" key="7">
    <source>
        <dbReference type="PROSITE" id="PS50109"/>
    </source>
</evidence>
<evidence type="ECO:0000256" key="6">
    <source>
        <dbReference type="SAM" id="Coils"/>
    </source>
</evidence>
<dbReference type="InterPro" id="IPR036890">
    <property type="entry name" value="HATPase_C_sf"/>
</dbReference>
<reference evidence="8 9" key="1">
    <citation type="submission" date="2020-08" db="EMBL/GenBank/DDBJ databases">
        <title>Cohnella phylogeny.</title>
        <authorList>
            <person name="Dunlap C."/>
        </authorList>
    </citation>
    <scope>NUCLEOTIDE SEQUENCE [LARGE SCALE GENOMIC DNA]</scope>
    <source>
        <strain evidence="8 9">DSM 103658</strain>
    </source>
</reference>
<evidence type="ECO:0000256" key="1">
    <source>
        <dbReference type="ARBA" id="ARBA00022679"/>
    </source>
</evidence>
<dbReference type="InterPro" id="IPR003594">
    <property type="entry name" value="HATPase_dom"/>
</dbReference>
<organism evidence="8 9">
    <name type="scientific">Cohnella lubricantis</name>
    <dbReference type="NCBI Taxonomy" id="2163172"/>
    <lineage>
        <taxon>Bacteria</taxon>
        <taxon>Bacillati</taxon>
        <taxon>Bacillota</taxon>
        <taxon>Bacilli</taxon>
        <taxon>Bacillales</taxon>
        <taxon>Paenibacillaceae</taxon>
        <taxon>Cohnella</taxon>
    </lineage>
</organism>
<dbReference type="AlphaFoldDB" id="A0A841T3G8"/>
<feature type="coiled-coil region" evidence="6">
    <location>
        <begin position="442"/>
        <end position="469"/>
    </location>
</feature>
<evidence type="ECO:0000256" key="2">
    <source>
        <dbReference type="ARBA" id="ARBA00022741"/>
    </source>
</evidence>
<keyword evidence="2" id="KW-0547">Nucleotide-binding</keyword>
<dbReference type="EMBL" id="JACJVN010000006">
    <property type="protein sequence ID" value="MBB6675874.1"/>
    <property type="molecule type" value="Genomic_DNA"/>
</dbReference>
<dbReference type="InterPro" id="IPR005467">
    <property type="entry name" value="His_kinase_dom"/>
</dbReference>
<evidence type="ECO:0000256" key="5">
    <source>
        <dbReference type="ARBA" id="ARBA00023012"/>
    </source>
</evidence>
<comment type="caution">
    <text evidence="8">The sequence shown here is derived from an EMBL/GenBank/DDBJ whole genome shotgun (WGS) entry which is preliminary data.</text>
</comment>
<keyword evidence="9" id="KW-1185">Reference proteome</keyword>
<dbReference type="SUPFAM" id="SSF55874">
    <property type="entry name" value="ATPase domain of HSP90 chaperone/DNA topoisomerase II/histidine kinase"/>
    <property type="match status" value="2"/>
</dbReference>
<dbReference type="Proteomes" id="UP000574133">
    <property type="component" value="Unassembled WGS sequence"/>
</dbReference>
<evidence type="ECO:0000313" key="8">
    <source>
        <dbReference type="EMBL" id="MBB6675874.1"/>
    </source>
</evidence>
<dbReference type="PROSITE" id="PS50109">
    <property type="entry name" value="HIS_KIN"/>
    <property type="match status" value="1"/>
</dbReference>
<name>A0A841T3G8_9BACL</name>
<dbReference type="Pfam" id="PF13589">
    <property type="entry name" value="HATPase_c_3"/>
    <property type="match status" value="1"/>
</dbReference>
<dbReference type="Pfam" id="PF02518">
    <property type="entry name" value="HATPase_c"/>
    <property type="match status" value="1"/>
</dbReference>
<protein>
    <submittedName>
        <fullName evidence="8">ATP-binding protein</fullName>
    </submittedName>
</protein>
<dbReference type="GO" id="GO:0016301">
    <property type="term" value="F:kinase activity"/>
    <property type="evidence" value="ECO:0007669"/>
    <property type="project" value="UniProtKB-KW"/>
</dbReference>
<keyword evidence="4 8" id="KW-0067">ATP-binding</keyword>
<dbReference type="GO" id="GO:0005524">
    <property type="term" value="F:ATP binding"/>
    <property type="evidence" value="ECO:0007669"/>
    <property type="project" value="UniProtKB-KW"/>
</dbReference>
<keyword evidence="5" id="KW-0902">Two-component regulatory system</keyword>
<dbReference type="RefSeq" id="WP_185177182.1">
    <property type="nucleotide sequence ID" value="NZ_CBCSEP010000014.1"/>
</dbReference>
<keyword evidence="1" id="KW-0808">Transferase</keyword>
<accession>A0A841T3G8</accession>